<evidence type="ECO:0000256" key="4">
    <source>
        <dbReference type="ARBA" id="ARBA00023015"/>
    </source>
</evidence>
<organism evidence="9 10">
    <name type="scientific">Adineta ricciae</name>
    <name type="common">Rotifer</name>
    <dbReference type="NCBI Taxonomy" id="249248"/>
    <lineage>
        <taxon>Eukaryota</taxon>
        <taxon>Metazoa</taxon>
        <taxon>Spiralia</taxon>
        <taxon>Gnathifera</taxon>
        <taxon>Rotifera</taxon>
        <taxon>Eurotatoria</taxon>
        <taxon>Bdelloidea</taxon>
        <taxon>Adinetida</taxon>
        <taxon>Adinetidae</taxon>
        <taxon>Adineta</taxon>
    </lineage>
</organism>
<dbReference type="Proteomes" id="UP000663852">
    <property type="component" value="Unassembled WGS sequence"/>
</dbReference>
<feature type="region of interest" description="Disordered" evidence="8">
    <location>
        <begin position="1392"/>
        <end position="1423"/>
    </location>
</feature>
<reference evidence="9" key="1">
    <citation type="submission" date="2021-02" db="EMBL/GenBank/DDBJ databases">
        <authorList>
            <person name="Nowell W R."/>
        </authorList>
    </citation>
    <scope>NUCLEOTIDE SEQUENCE</scope>
</reference>
<dbReference type="Pfam" id="PF11573">
    <property type="entry name" value="Med23"/>
    <property type="match status" value="1"/>
</dbReference>
<feature type="compositionally biased region" description="Polar residues" evidence="8">
    <location>
        <begin position="1407"/>
        <end position="1423"/>
    </location>
</feature>
<feature type="compositionally biased region" description="Low complexity" evidence="8">
    <location>
        <begin position="1396"/>
        <end position="1406"/>
    </location>
</feature>
<evidence type="ECO:0000313" key="10">
    <source>
        <dbReference type="Proteomes" id="UP000663852"/>
    </source>
</evidence>
<dbReference type="OrthoDB" id="9982951at2759"/>
<evidence type="ECO:0000256" key="1">
    <source>
        <dbReference type="ARBA" id="ARBA00004123"/>
    </source>
</evidence>
<keyword evidence="6" id="KW-0539">Nucleus</keyword>
<name>A0A813R9R7_ADIRI</name>
<gene>
    <name evidence="9" type="ORF">EDS130_LOCUS3757</name>
</gene>
<dbReference type="GO" id="GO:0010628">
    <property type="term" value="P:positive regulation of gene expression"/>
    <property type="evidence" value="ECO:0007669"/>
    <property type="project" value="TreeGrafter"/>
</dbReference>
<evidence type="ECO:0000256" key="7">
    <source>
        <dbReference type="ARBA" id="ARBA00031961"/>
    </source>
</evidence>
<dbReference type="GO" id="GO:0016592">
    <property type="term" value="C:mediator complex"/>
    <property type="evidence" value="ECO:0007669"/>
    <property type="project" value="TreeGrafter"/>
</dbReference>
<dbReference type="PANTHER" id="PTHR12691">
    <property type="entry name" value="MEDIATOR OF RNA POLYMERASE II TRANSCRIPTION SUBUNIT 23"/>
    <property type="match status" value="1"/>
</dbReference>
<dbReference type="InterPro" id="IPR021629">
    <property type="entry name" value="Mediator_Med23"/>
</dbReference>
<comment type="caution">
    <text evidence="9">The sequence shown here is derived from an EMBL/GenBank/DDBJ whole genome shotgun (WGS) entry which is preliminary data.</text>
</comment>
<dbReference type="GO" id="GO:0005667">
    <property type="term" value="C:transcription regulator complex"/>
    <property type="evidence" value="ECO:0007669"/>
    <property type="project" value="TreeGrafter"/>
</dbReference>
<protein>
    <recommendedName>
        <fullName evidence="3">Mediator of RNA polymerase II transcription subunit 23</fullName>
    </recommendedName>
    <alternativeName>
        <fullName evidence="7">Mediator complex subunit 23</fullName>
    </alternativeName>
</protein>
<comment type="subcellular location">
    <subcellularLocation>
        <location evidence="1">Nucleus</location>
    </subcellularLocation>
</comment>
<evidence type="ECO:0000256" key="8">
    <source>
        <dbReference type="SAM" id="MobiDB-lite"/>
    </source>
</evidence>
<proteinExistence type="inferred from homology"/>
<comment type="similarity">
    <text evidence="2">Belongs to the Mediator complex subunit 23 family.</text>
</comment>
<dbReference type="PANTHER" id="PTHR12691:SF10">
    <property type="entry name" value="MEDIATOR OF RNA POLYMERASE II TRANSCRIPTION SUBUNIT 23"/>
    <property type="match status" value="1"/>
</dbReference>
<evidence type="ECO:0000313" key="9">
    <source>
        <dbReference type="EMBL" id="CAF0779513.1"/>
    </source>
</evidence>
<evidence type="ECO:0000256" key="5">
    <source>
        <dbReference type="ARBA" id="ARBA00023163"/>
    </source>
</evidence>
<sequence>MANIDEPIYVACRRALGLDGSSEISGLLSNVQDIDVLTDHVINVVQAKMREQNSIRDVAIFVRPFVELFMDSTNAPRMYTINKLLKKMVEFHPPLAKPFAEGILQHPRMNFALPALIWNSAMDLLQFLVRFPDYKGIRDIFKLLLEKVQMLMSHTPIQDIEKVFKFYTLVALIMNPDNNLQLSYFIQNEIKQTLPWGKPESPYPPCFSSLLLKFIDSFRPTAQLVSITGRDMLYPIVGYSNYASILWRLHFVKLKFHQTAPLPFDRAQVQPQTELFCYVIKQLNSRDLAFSLVGIARNIKQRITAIEESLADLLIWNIFETNKNQDFEGQLHLWTVTAHIVLVYVQNVCVTLSGILNTINIKVASFPGPVYGVGRDWLMWLIGQMLCHILYKNQGKPAWSDYLILLDLIRILYPDTQSLPEPDYREFQSVVSIAAASNWYFLTTRVIPAIAASSPTVSLPQHQTPVALQMHIEALKSFEDRKLSSIDDYRFYIAWNLVGNDAKANSPYIDTLFKIYILNSSQSIPSSHISHNVFGPSEGIPYRSLDAMSAHVKCLIAKQYYQEIILKNMYNATQWSAVSPGGVESFARLLAYPEVEQDRLKELLSLTEAIISKNWYLGAHLLAELFTFRLHRIPTSTRAQLLQQFSGILVSPQHAGHPQLYCAIQNLLLNLILQFNCTDLFNQVPKLIDSKMLQSVFTKESEEINKVFILCIARSFIITGLLIIGTLNEITNLRWSSLGSESMPVPWCTDFLTHIMQITPHGWSASTLEAMPSFMAEWYRAHQISDAYRDIRARVDDDYKKLTNSASLANEQEIVKHFSQPNNTTCFCVFLKLTIEDRPLRSYINTFYEIFKNLLTRSMNAHYRTLAEYILREITLQQNHSQTFMQKYADAVVNMATRYNIIQLDRLLLILFLRPLDEAKTPYVHILFYFMINSSALSEIIKDFGNIARSISGDIWSMKNFHEKFHCEYHKKNIERFFMEGLIKDYLQPSMERCLPTYYSNMCLRLLPIFELIISRMFEHMPNARIVDTVLPIAQNLFRAHAAPVTFLYNTLFVYEKKLREKFNFRQSLIIGTLGNIYHMRKMEWCFSNNFTSYIENHLRPDGEKRQLPSPVFNSRYAIDLLHKLVDAIYEKSSYEYNIDWRYNEFANPSLQLIHCLAIEIFFYTGQENFNPWKLFAEPFISADSLIPRAHYLKYLNTMGLLFSALPEYYWSNLFERMCQIFEHPLLLRCSPTDIMDLLNFRERFCTHTENMVCCFVAVVHSIWLHGSISHLQPFLSLVQVRLSQTIKTENQLLLAFQLIGPFLQRIQTESTKLLLEFVIVPYDLIARVDVHQQAFVNVDTIANFLYHIKYIVVGDAIRDRIETVVNNLHCEKLRSRLHFLCAKTDVSSTIHSQGPASAATPSSASNVDPSSVNAPTHGQLKSGTSTMQMQYTTAAMQVPPYGTPPQNIQQHFQLTTGATSGMGPDGNPAQQR</sequence>
<dbReference type="EMBL" id="CAJNOJ010000009">
    <property type="protein sequence ID" value="CAF0779513.1"/>
    <property type="molecule type" value="Genomic_DNA"/>
</dbReference>
<dbReference type="GO" id="GO:0006357">
    <property type="term" value="P:regulation of transcription by RNA polymerase II"/>
    <property type="evidence" value="ECO:0007669"/>
    <property type="project" value="TreeGrafter"/>
</dbReference>
<feature type="compositionally biased region" description="Polar residues" evidence="8">
    <location>
        <begin position="1445"/>
        <end position="1460"/>
    </location>
</feature>
<evidence type="ECO:0000256" key="2">
    <source>
        <dbReference type="ARBA" id="ARBA00010222"/>
    </source>
</evidence>
<keyword evidence="4" id="KW-0805">Transcription regulation</keyword>
<feature type="region of interest" description="Disordered" evidence="8">
    <location>
        <begin position="1438"/>
        <end position="1473"/>
    </location>
</feature>
<evidence type="ECO:0000256" key="3">
    <source>
        <dbReference type="ARBA" id="ARBA00019696"/>
    </source>
</evidence>
<keyword evidence="5" id="KW-0804">Transcription</keyword>
<accession>A0A813R9R7</accession>
<evidence type="ECO:0000256" key="6">
    <source>
        <dbReference type="ARBA" id="ARBA00023242"/>
    </source>
</evidence>